<evidence type="ECO:0000256" key="3">
    <source>
        <dbReference type="PROSITE-ProRule" id="PRU00023"/>
    </source>
</evidence>
<evidence type="ECO:0000256" key="2">
    <source>
        <dbReference type="ARBA" id="ARBA00023043"/>
    </source>
</evidence>
<keyword evidence="2 3" id="KW-0040">ANK repeat</keyword>
<dbReference type="GO" id="GO:0005737">
    <property type="term" value="C:cytoplasm"/>
    <property type="evidence" value="ECO:0007669"/>
    <property type="project" value="TreeGrafter"/>
</dbReference>
<feature type="repeat" description="ANK" evidence="3">
    <location>
        <begin position="945"/>
        <end position="977"/>
    </location>
</feature>
<dbReference type="InterPro" id="IPR007111">
    <property type="entry name" value="NACHT_NTPase"/>
</dbReference>
<feature type="repeat" description="ANK" evidence="3">
    <location>
        <begin position="1405"/>
        <end position="1437"/>
    </location>
</feature>
<proteinExistence type="predicted"/>
<dbReference type="InterPro" id="IPR002110">
    <property type="entry name" value="Ankyrin_rpt"/>
</dbReference>
<dbReference type="Gene3D" id="1.25.40.20">
    <property type="entry name" value="Ankyrin repeat-containing domain"/>
    <property type="match status" value="4"/>
</dbReference>
<feature type="repeat" description="ANK" evidence="3">
    <location>
        <begin position="1504"/>
        <end position="1536"/>
    </location>
</feature>
<accession>A0A5N6EBX4</accession>
<sequence length="1593" mass="174634">MPGCFSRLSNKFTRKRCEQFPPSLDNEPKCSPDRNDPQSSSDAPEEEAPKKRNCAVKDRWREAFERLPEDKQDILNGMGFNDLTAGSMKSSIEHLVDAVDEKQQECQNAFWKLKVAGKEIVFREYTDQIVGWLEKAGDIAIQFAPPQASLPWGVVKNLMQIPVNESAQMGALLLTTDIVVSVTTRGQVYENVYLPQDGDTILSPVQQQLEKRLVGLYRASLDLLASSSKLLSDGTARRILEAIANPTKATDSLGGLGEQEDALLKDVLACEANRSAAADNRANKMLEALQAPMARVDAGVSHLLNHVSETERIELLEWISPIPFGQHHDEFKEKRTPGTGEWLVGHREFDNWEANDSAGIFWLQGEPGSGKSYLTSKVIDTIRSRINTPPKNEGFAFFYCKRDDRPRDRPLTVLQSFVRQLSTTVRNPKSMQTNLQAACGTARKEGTNFRLEQCKDHIQNSLNIYRKTTLVIDAMDECDPQSRHELVDALKAFVQRAKNPVKIFIASRPDRVLENQLEVTPSVCIEASDNLEDIRQHIDNELNRLAKSNTFLESMKAEIIDSLIERSQGMFQYVSLQVQRVGTGNSPGDVRRRLKALPPSLDEAYDQVWHEIEAQEEPNRSITKRALRWVMASRKPMTTPEILAAVRLGSNGNMLPLDDLVNEQSLLSLCHYFLSIHSQLRVWRFPHLSVREYLETKQGWSMPEAHYYAASVCLSYFVNTYRDIDIETDAELEDQAGWPENTDDTFETLQSNKCFHSLHPFHIYMRHSWVHHVIGAKDIETANLGSLLKSFLGSPNRSSLQYQRWHEKVTNDCSRYSTYNNPLEYYISSDSSNIVDEISPRDAPIFAMCRFALATLLWDWWETAEIDITRMNCNNQNLFEIAAGASCRSICEKLLQRLAAHEADCGIKRQFFGLSLQVAASKGNKEMVQFLLELGADVNAEGGFPDRTALQAAVRKGHEQVVQILLESGADVNVQGMYGTALHLALSRCDFSIVQMLLDRGADVNVRGGSLGNTLVIAASHCSEDLFKLLLDRSTDVNNQGETLGHALVAASERHNEKVAEILLDRGANVNARGDHGTTALQAAACNSSGKLVQMLLDRGANIDALGDYRGNALQAAAYMGHEGVVKMLLDRGANIDAPGKRRGNALQAAAYMGHEGVVKALLDRGADINTRGSDYDTALQAAASEGHTGVIQMLLDRGADINAQGGVYGSALRAAVLGGHEETIQILLDRGADVNAQDPGADANAEGEQDNAISRIVRELSRRLDHRPNISKSGTVLQAASSKGLERTVQVLLARGADVNTQGGEHSTALQAASSEGHEMVVQILLDRGANINAYEGKYGTALQAASSKGHYKVAQILLDRGADVNAQEGEHNTALQAASFEGHGRIVHMLLNRGADVNAQGGEYNTALQAALSEGHKRIVKILLDRGADVNAYGGKCGTPLQAASGRGSEEVVQMLLERGADVNAYGGKYGTALQAASARGSEEVVHILLDQGADVNAHGGEHDTALQAASSEGHEKIVQMLLDRGADVNAYGGEYGTALEAASARGSEEIVRILLDRGADVNAYGGKYGTALQAASARGSEEVVQILLDR</sequence>
<feature type="non-terminal residue" evidence="6">
    <location>
        <position position="1593"/>
    </location>
</feature>
<dbReference type="InterPro" id="IPR027417">
    <property type="entry name" value="P-loop_NTPase"/>
</dbReference>
<feature type="repeat" description="ANK" evidence="3">
    <location>
        <begin position="1273"/>
        <end position="1305"/>
    </location>
</feature>
<dbReference type="InterPro" id="IPR056884">
    <property type="entry name" value="NPHP3-like_N"/>
</dbReference>
<feature type="repeat" description="ANK" evidence="3">
    <location>
        <begin position="1175"/>
        <end position="1207"/>
    </location>
</feature>
<feature type="repeat" description="ANK" evidence="3">
    <location>
        <begin position="1211"/>
        <end position="1240"/>
    </location>
</feature>
<dbReference type="SUPFAM" id="SSF52540">
    <property type="entry name" value="P-loop containing nucleoside triphosphate hydrolases"/>
    <property type="match status" value="1"/>
</dbReference>
<dbReference type="EMBL" id="ML733512">
    <property type="protein sequence ID" value="KAB8215101.1"/>
    <property type="molecule type" value="Genomic_DNA"/>
</dbReference>
<evidence type="ECO:0000256" key="4">
    <source>
        <dbReference type="SAM" id="MobiDB-lite"/>
    </source>
</evidence>
<dbReference type="PROSITE" id="PS50297">
    <property type="entry name" value="ANK_REP_REGION"/>
    <property type="match status" value="16"/>
</dbReference>
<feature type="repeat" description="ANK" evidence="3">
    <location>
        <begin position="1306"/>
        <end position="1338"/>
    </location>
</feature>
<feature type="repeat" description="ANK" evidence="3">
    <location>
        <begin position="1339"/>
        <end position="1371"/>
    </location>
</feature>
<evidence type="ECO:0000313" key="7">
    <source>
        <dbReference type="Proteomes" id="UP000326799"/>
    </source>
</evidence>
<feature type="repeat" description="ANK" evidence="3">
    <location>
        <begin position="1537"/>
        <end position="1569"/>
    </location>
</feature>
<reference evidence="6 7" key="1">
    <citation type="submission" date="2019-04" db="EMBL/GenBank/DDBJ databases">
        <title>Fungal friends and foes A comparative genomics study of 23 Aspergillus species from section Flavi.</title>
        <authorList>
            <consortium name="DOE Joint Genome Institute"/>
            <person name="Kjaerbolling I."/>
            <person name="Vesth T.C."/>
            <person name="Frisvad J.C."/>
            <person name="Nybo J.L."/>
            <person name="Theobald S."/>
            <person name="Kildgaard S."/>
            <person name="Petersen T.I."/>
            <person name="Kuo A."/>
            <person name="Sato A."/>
            <person name="Lyhne E.K."/>
            <person name="Kogle M.E."/>
            <person name="Wiebenga A."/>
            <person name="Kun R.S."/>
            <person name="Lubbers R.J."/>
            <person name="Makela M.R."/>
            <person name="Barry K."/>
            <person name="Chovatia M."/>
            <person name="Clum A."/>
            <person name="Daum C."/>
            <person name="Haridas S."/>
            <person name="He G."/>
            <person name="LaButti K."/>
            <person name="Lipzen A."/>
            <person name="Mondo S."/>
            <person name="Pangilinan J."/>
            <person name="Riley R."/>
            <person name="Salamov A."/>
            <person name="Simmons B.A."/>
            <person name="Magnuson J.K."/>
            <person name="Henrissat B."/>
            <person name="Mortensen U.H."/>
            <person name="Larsen T.O."/>
            <person name="De vries R.P."/>
            <person name="Grigoriev I.V."/>
            <person name="Machida M."/>
            <person name="Baker S.E."/>
            <person name="Andersen M.R."/>
        </authorList>
    </citation>
    <scope>NUCLEOTIDE SEQUENCE [LARGE SCALE GENOMIC DNA]</scope>
    <source>
        <strain evidence="6 7">CBS 126849</strain>
    </source>
</reference>
<feature type="repeat" description="ANK" evidence="3">
    <location>
        <begin position="1142"/>
        <end position="1174"/>
    </location>
</feature>
<keyword evidence="1" id="KW-0677">Repeat</keyword>
<organism evidence="6 7">
    <name type="scientific">Aspergillus novoparasiticus</name>
    <dbReference type="NCBI Taxonomy" id="986946"/>
    <lineage>
        <taxon>Eukaryota</taxon>
        <taxon>Fungi</taxon>
        <taxon>Dikarya</taxon>
        <taxon>Ascomycota</taxon>
        <taxon>Pezizomycotina</taxon>
        <taxon>Eurotiomycetes</taxon>
        <taxon>Eurotiomycetidae</taxon>
        <taxon>Eurotiales</taxon>
        <taxon>Aspergillaceae</taxon>
        <taxon>Aspergillus</taxon>
        <taxon>Aspergillus subgen. Circumdati</taxon>
    </lineage>
</organism>
<dbReference type="PROSITE" id="PS50837">
    <property type="entry name" value="NACHT"/>
    <property type="match status" value="1"/>
</dbReference>
<evidence type="ECO:0000313" key="6">
    <source>
        <dbReference type="EMBL" id="KAB8215101.1"/>
    </source>
</evidence>
<feature type="repeat" description="ANK" evidence="3">
    <location>
        <begin position="1076"/>
        <end position="1108"/>
    </location>
</feature>
<dbReference type="PANTHER" id="PTHR24198:SF165">
    <property type="entry name" value="ANKYRIN REPEAT-CONTAINING PROTEIN-RELATED"/>
    <property type="match status" value="1"/>
</dbReference>
<gene>
    <name evidence="6" type="ORF">BDV33DRAFT_208668</name>
</gene>
<feature type="repeat" description="ANK" evidence="3">
    <location>
        <begin position="1109"/>
        <end position="1141"/>
    </location>
</feature>
<dbReference type="Pfam" id="PF12796">
    <property type="entry name" value="Ank_2"/>
    <property type="match status" value="8"/>
</dbReference>
<feature type="repeat" description="ANK" evidence="3">
    <location>
        <begin position="1372"/>
        <end position="1404"/>
    </location>
</feature>
<feature type="region of interest" description="Disordered" evidence="4">
    <location>
        <begin position="16"/>
        <end position="52"/>
    </location>
</feature>
<protein>
    <submittedName>
        <fullName evidence="6">Ankyrin repeat-containing domain protein</fullName>
    </submittedName>
</protein>
<dbReference type="Proteomes" id="UP000326799">
    <property type="component" value="Unassembled WGS sequence"/>
</dbReference>
<evidence type="ECO:0000256" key="1">
    <source>
        <dbReference type="ARBA" id="ARBA00022737"/>
    </source>
</evidence>
<feature type="repeat" description="ANK" evidence="3">
    <location>
        <begin position="916"/>
        <end position="943"/>
    </location>
</feature>
<dbReference type="InterPro" id="IPR036770">
    <property type="entry name" value="Ankyrin_rpt-contain_sf"/>
</dbReference>
<dbReference type="SUPFAM" id="SSF48403">
    <property type="entry name" value="Ankyrin repeat"/>
    <property type="match status" value="2"/>
</dbReference>
<dbReference type="SMART" id="SM00248">
    <property type="entry name" value="ANK"/>
    <property type="match status" value="20"/>
</dbReference>
<name>A0A5N6EBX4_9EURO</name>
<dbReference type="PRINTS" id="PR01415">
    <property type="entry name" value="ANKYRIN"/>
</dbReference>
<dbReference type="Gene3D" id="3.40.50.300">
    <property type="entry name" value="P-loop containing nucleotide triphosphate hydrolases"/>
    <property type="match status" value="1"/>
</dbReference>
<dbReference type="Pfam" id="PF24883">
    <property type="entry name" value="NPHP3_N"/>
    <property type="match status" value="1"/>
</dbReference>
<keyword evidence="7" id="KW-1185">Reference proteome</keyword>
<dbReference type="PROSITE" id="PS50088">
    <property type="entry name" value="ANK_REPEAT"/>
    <property type="match status" value="18"/>
</dbReference>
<evidence type="ECO:0000259" key="5">
    <source>
        <dbReference type="PROSITE" id="PS50837"/>
    </source>
</evidence>
<feature type="repeat" description="ANK" evidence="3">
    <location>
        <begin position="1040"/>
        <end position="1075"/>
    </location>
</feature>
<dbReference type="PANTHER" id="PTHR24198">
    <property type="entry name" value="ANKYRIN REPEAT AND PROTEIN KINASE DOMAIN-CONTAINING PROTEIN"/>
    <property type="match status" value="1"/>
</dbReference>
<feature type="repeat" description="ANK" evidence="3">
    <location>
        <begin position="980"/>
        <end position="1009"/>
    </location>
</feature>
<feature type="compositionally biased region" description="Basic and acidic residues" evidence="4">
    <location>
        <begin position="26"/>
        <end position="36"/>
    </location>
</feature>
<feature type="domain" description="NACHT" evidence="5">
    <location>
        <begin position="359"/>
        <end position="518"/>
    </location>
</feature>
<feature type="repeat" description="ANK" evidence="3">
    <location>
        <begin position="1438"/>
        <end position="1470"/>
    </location>
</feature>
<feature type="repeat" description="ANK" evidence="3">
    <location>
        <begin position="1471"/>
        <end position="1503"/>
    </location>
</feature>